<keyword evidence="5" id="KW-1185">Reference proteome</keyword>
<evidence type="ECO:0008006" key="6">
    <source>
        <dbReference type="Google" id="ProtNLM"/>
    </source>
</evidence>
<dbReference type="InterPro" id="IPR027417">
    <property type="entry name" value="P-loop_NTPase"/>
</dbReference>
<comment type="caution">
    <text evidence="4">The sequence shown here is derived from an EMBL/GenBank/DDBJ whole genome shotgun (WGS) entry which is preliminary data.</text>
</comment>
<dbReference type="AlphaFoldDB" id="A0A8H4CDS3"/>
<feature type="domain" description="Nephrocystin 3-like N-terminal" evidence="2">
    <location>
        <begin position="64"/>
        <end position="235"/>
    </location>
</feature>
<organism evidence="4 5">
    <name type="scientific">Colletotrichum gloeosporioides</name>
    <name type="common">Anthracnose fungus</name>
    <name type="synonym">Glomerella cingulata</name>
    <dbReference type="NCBI Taxonomy" id="474922"/>
    <lineage>
        <taxon>Eukaryota</taxon>
        <taxon>Fungi</taxon>
        <taxon>Dikarya</taxon>
        <taxon>Ascomycota</taxon>
        <taxon>Pezizomycotina</taxon>
        <taxon>Sordariomycetes</taxon>
        <taxon>Hypocreomycetidae</taxon>
        <taxon>Glomerellales</taxon>
        <taxon>Glomerellaceae</taxon>
        <taxon>Colletotrichum</taxon>
        <taxon>Colletotrichum gloeosporioides species complex</taxon>
    </lineage>
</organism>
<evidence type="ECO:0000259" key="3">
    <source>
        <dbReference type="Pfam" id="PF25053"/>
    </source>
</evidence>
<dbReference type="Pfam" id="PF24883">
    <property type="entry name" value="NPHP3_N"/>
    <property type="match status" value="1"/>
</dbReference>
<dbReference type="Proteomes" id="UP000613401">
    <property type="component" value="Unassembled WGS sequence"/>
</dbReference>
<dbReference type="InterPro" id="IPR056884">
    <property type="entry name" value="NPHP3-like_N"/>
</dbReference>
<evidence type="ECO:0000259" key="2">
    <source>
        <dbReference type="Pfam" id="PF24883"/>
    </source>
</evidence>
<evidence type="ECO:0000313" key="5">
    <source>
        <dbReference type="Proteomes" id="UP000613401"/>
    </source>
</evidence>
<dbReference type="EMBL" id="WVTB01000066">
    <property type="protein sequence ID" value="KAF3801901.1"/>
    <property type="molecule type" value="Genomic_DNA"/>
</dbReference>
<evidence type="ECO:0000256" key="1">
    <source>
        <dbReference type="ARBA" id="ARBA00022737"/>
    </source>
</evidence>
<dbReference type="Gene3D" id="3.40.50.300">
    <property type="entry name" value="P-loop containing nucleotide triphosphate hydrolases"/>
    <property type="match status" value="1"/>
</dbReference>
<dbReference type="Pfam" id="PF25053">
    <property type="entry name" value="DUF7791"/>
    <property type="match status" value="1"/>
</dbReference>
<feature type="non-terminal residue" evidence="4">
    <location>
        <position position="1"/>
    </location>
</feature>
<evidence type="ECO:0000313" key="4">
    <source>
        <dbReference type="EMBL" id="KAF3801901.1"/>
    </source>
</evidence>
<accession>A0A8H4CDS3</accession>
<dbReference type="InterPro" id="IPR056693">
    <property type="entry name" value="DUF7791"/>
</dbReference>
<dbReference type="PANTHER" id="PTHR10039">
    <property type="entry name" value="AMELOGENIN"/>
    <property type="match status" value="1"/>
</dbReference>
<keyword evidence="1" id="KW-0677">Repeat</keyword>
<gene>
    <name evidence="4" type="ORF">GCG54_00015123</name>
</gene>
<dbReference type="PANTHER" id="PTHR10039:SF5">
    <property type="entry name" value="NACHT DOMAIN-CONTAINING PROTEIN"/>
    <property type="match status" value="1"/>
</dbReference>
<sequence length="445" mass="50717">IVRVATSERQQRHSVGRGILKDLQIKISRPRYDDVVEAHEDTFHWIFEQPDEDALKASKRIWSDFTGWLRGGSGVYWVSGKPASGKSTLMKYVVSHERTHELLHEWSVKFPDGYGNHLCTAKFFFWLNGGDKNQSSQVGLLRSILHEICSEYPHLLPTAFPDLWSKRYYQRVRAENENADDNVGVGYRSLPTQYPLQLCLFIDGLDEYEGDNTDIARLFTKISSFENVKCCLSSRPYRPFIEAFRKAPSLRLQDFTAPDIARFVSDRLEGDARCDEIAHGQQVAATELVDEIVSCAQGVFLWVKLVVESLLQGRGNGDGITELKQRLREFPTELSQLYDKMLRVDNIYKDDAARIFRSVYKASELGAPMTQLTLLQLHTAIHTDIKQALVMHPGHLDQRQIDLRSQEMASKIIVRCGGLLEIQQQASMEEASCGLFVSYLHRTSA</sequence>
<proteinExistence type="predicted"/>
<feature type="domain" description="DUF7791" evidence="3">
    <location>
        <begin position="344"/>
        <end position="443"/>
    </location>
</feature>
<reference evidence="4" key="1">
    <citation type="journal article" date="2020" name="Phytopathology">
        <title>Genome sequence and comparative analysis of Colletotrichum gloeosporioides isolated from Liriodendron leaves.</title>
        <authorList>
            <person name="Fu F.F."/>
            <person name="Hao Z."/>
            <person name="Wang P."/>
            <person name="Lu Y."/>
            <person name="Xue L.J."/>
            <person name="Wei G."/>
            <person name="Tian Y."/>
            <person name="Baishi H."/>
            <person name="Xu H."/>
            <person name="Shi J."/>
            <person name="Cheng T."/>
            <person name="Wang G."/>
            <person name="Yi Y."/>
            <person name="Chen J."/>
        </authorList>
    </citation>
    <scope>NUCLEOTIDE SEQUENCE</scope>
    <source>
        <strain evidence="4">Lc1</strain>
    </source>
</reference>
<dbReference type="GeneID" id="69022228"/>
<reference evidence="4" key="2">
    <citation type="submission" date="2020-03" db="EMBL/GenBank/DDBJ databases">
        <authorList>
            <person name="Fu F.-F."/>
            <person name="Chen J."/>
        </authorList>
    </citation>
    <scope>NUCLEOTIDE SEQUENCE</scope>
    <source>
        <strain evidence="4">Lc1</strain>
    </source>
</reference>
<dbReference type="RefSeq" id="XP_045261060.1">
    <property type="nucleotide sequence ID" value="XM_045414938.1"/>
</dbReference>
<dbReference type="SUPFAM" id="SSF52540">
    <property type="entry name" value="P-loop containing nucleoside triphosphate hydrolases"/>
    <property type="match status" value="1"/>
</dbReference>
<protein>
    <recommendedName>
        <fullName evidence="6">NACHT domain-containing protein</fullName>
    </recommendedName>
</protein>
<name>A0A8H4CDS3_COLGL</name>